<dbReference type="PANTHER" id="PTHR47255:SF4">
    <property type="entry name" value="GATA ZINC FINGER DOMAIN-CONTAINING PROTEIN 12"/>
    <property type="match status" value="1"/>
</dbReference>
<dbReference type="InterPro" id="IPR052138">
    <property type="entry name" value="GATA_ZnFinger_Domain"/>
</dbReference>
<dbReference type="CDD" id="cd00202">
    <property type="entry name" value="ZnF_GATA"/>
    <property type="match status" value="1"/>
</dbReference>
<dbReference type="GO" id="GO:0006355">
    <property type="term" value="P:regulation of DNA-templated transcription"/>
    <property type="evidence" value="ECO:0007669"/>
    <property type="project" value="InterPro"/>
</dbReference>
<evidence type="ECO:0000256" key="9">
    <source>
        <dbReference type="ARBA" id="ARBA00024019"/>
    </source>
</evidence>
<dbReference type="FunFam" id="3.30.50.10:FF:000055">
    <property type="entry name" value="GATA transcription factor 21"/>
    <property type="match status" value="1"/>
</dbReference>
<dbReference type="Gene3D" id="3.30.50.10">
    <property type="entry name" value="Erythroid Transcription Factor GATA-1, subunit A"/>
    <property type="match status" value="1"/>
</dbReference>
<evidence type="ECO:0000313" key="13">
    <source>
        <dbReference type="EMBL" id="RDX83114.1"/>
    </source>
</evidence>
<evidence type="ECO:0000256" key="4">
    <source>
        <dbReference type="ARBA" id="ARBA00022833"/>
    </source>
</evidence>
<comment type="similarity">
    <text evidence="9">Belongs to the type IV zinc-finger family. Class B subfamily.</text>
</comment>
<evidence type="ECO:0000256" key="11">
    <source>
        <dbReference type="SAM" id="MobiDB-lite"/>
    </source>
</evidence>
<protein>
    <submittedName>
        <fullName evidence="13">GATA transcription factor 22</fullName>
    </submittedName>
</protein>
<dbReference type="AlphaFoldDB" id="A0A371FXQ9"/>
<keyword evidence="5" id="KW-0805">Transcription regulation</keyword>
<dbReference type="GO" id="GO:0000976">
    <property type="term" value="F:transcription cis-regulatory region binding"/>
    <property type="evidence" value="ECO:0007669"/>
    <property type="project" value="UniProtKB-ARBA"/>
</dbReference>
<dbReference type="PROSITE" id="PS51257">
    <property type="entry name" value="PROKAR_LIPOPROTEIN"/>
    <property type="match status" value="1"/>
</dbReference>
<keyword evidence="14" id="KW-1185">Reference proteome</keyword>
<keyword evidence="4" id="KW-0862">Zinc</keyword>
<dbReference type="SMART" id="SM00401">
    <property type="entry name" value="ZnF_GATA"/>
    <property type="match status" value="1"/>
</dbReference>
<dbReference type="GO" id="GO:0005634">
    <property type="term" value="C:nucleus"/>
    <property type="evidence" value="ECO:0007669"/>
    <property type="project" value="UniProtKB-SubCell"/>
</dbReference>
<dbReference type="PROSITE" id="PS00344">
    <property type="entry name" value="GATA_ZN_FINGER_1"/>
    <property type="match status" value="1"/>
</dbReference>
<gene>
    <name evidence="13" type="primary">GATA22</name>
    <name evidence="13" type="ORF">CR513_35998</name>
</gene>
<comment type="caution">
    <text evidence="13">The sequence shown here is derived from an EMBL/GenBank/DDBJ whole genome shotgun (WGS) entry which is preliminary data.</text>
</comment>
<evidence type="ECO:0000313" key="14">
    <source>
        <dbReference type="Proteomes" id="UP000257109"/>
    </source>
</evidence>
<dbReference type="InterPro" id="IPR013088">
    <property type="entry name" value="Znf_NHR/GATA"/>
</dbReference>
<dbReference type="EMBL" id="QJKJ01007452">
    <property type="protein sequence ID" value="RDX83114.1"/>
    <property type="molecule type" value="Genomic_DNA"/>
</dbReference>
<dbReference type="GO" id="GO:0008270">
    <property type="term" value="F:zinc ion binding"/>
    <property type="evidence" value="ECO:0007669"/>
    <property type="project" value="UniProtKB-KW"/>
</dbReference>
<dbReference type="Proteomes" id="UP000257109">
    <property type="component" value="Unassembled WGS sequence"/>
</dbReference>
<sequence length="311" mass="34786">MIPTYRYSVSSPMPIDLNEDHTRQASSSSSSLSCSILFNPGQDQGGYCYWESKHLQSDEEAEKIVPSGGSWDHPAAEKCENRSDPKLRVWKKEEECENLQGEDSSTKWVPLKMRMMRRMMVSNQTGSDIASISNSKKIKYEEKNPPVSPLGTDDSNYNSSSNHTNITVRVCADCHTTKTPLWRSGPNGPKSLCNACGIRQRKARRAIAAAATANGTNLMEAAKSQVKKGNKLHSKRMKSKTECAPQLTKKRKLEAKYRKRFGTFEDLTVSLSKNLALQQVFPQDEKEAAILLMALSYGLLHGFPSDRYITN</sequence>
<evidence type="ECO:0000256" key="7">
    <source>
        <dbReference type="ARBA" id="ARBA00023163"/>
    </source>
</evidence>
<proteinExistence type="inferred from homology"/>
<evidence type="ECO:0000256" key="2">
    <source>
        <dbReference type="ARBA" id="ARBA00022723"/>
    </source>
</evidence>
<evidence type="ECO:0000256" key="1">
    <source>
        <dbReference type="ARBA" id="ARBA00004123"/>
    </source>
</evidence>
<organism evidence="13 14">
    <name type="scientific">Mucuna pruriens</name>
    <name type="common">Velvet bean</name>
    <name type="synonym">Dolichos pruriens</name>
    <dbReference type="NCBI Taxonomy" id="157652"/>
    <lineage>
        <taxon>Eukaryota</taxon>
        <taxon>Viridiplantae</taxon>
        <taxon>Streptophyta</taxon>
        <taxon>Embryophyta</taxon>
        <taxon>Tracheophyta</taxon>
        <taxon>Spermatophyta</taxon>
        <taxon>Magnoliopsida</taxon>
        <taxon>eudicotyledons</taxon>
        <taxon>Gunneridae</taxon>
        <taxon>Pentapetalae</taxon>
        <taxon>rosids</taxon>
        <taxon>fabids</taxon>
        <taxon>Fabales</taxon>
        <taxon>Fabaceae</taxon>
        <taxon>Papilionoideae</taxon>
        <taxon>50 kb inversion clade</taxon>
        <taxon>NPAAA clade</taxon>
        <taxon>indigoferoid/millettioid clade</taxon>
        <taxon>Phaseoleae</taxon>
        <taxon>Mucuna</taxon>
    </lineage>
</organism>
<dbReference type="InterPro" id="IPR000679">
    <property type="entry name" value="Znf_GATA"/>
</dbReference>
<keyword evidence="3 10" id="KW-0863">Zinc-finger</keyword>
<name>A0A371FXQ9_MUCPR</name>
<feature type="domain" description="GATA-type" evidence="12">
    <location>
        <begin position="169"/>
        <end position="201"/>
    </location>
</feature>
<dbReference type="OrthoDB" id="2162994at2759"/>
<evidence type="ECO:0000259" key="12">
    <source>
        <dbReference type="PROSITE" id="PS50114"/>
    </source>
</evidence>
<evidence type="ECO:0000256" key="6">
    <source>
        <dbReference type="ARBA" id="ARBA00023125"/>
    </source>
</evidence>
<dbReference type="PANTHER" id="PTHR47255">
    <property type="entry name" value="GATA TRANSCRIPTION FACTOR 22-RELATED"/>
    <property type="match status" value="1"/>
</dbReference>
<reference evidence="13" key="1">
    <citation type="submission" date="2018-05" db="EMBL/GenBank/DDBJ databases">
        <title>Draft genome of Mucuna pruriens seed.</title>
        <authorList>
            <person name="Nnadi N.E."/>
            <person name="Vos R."/>
            <person name="Hasami M.H."/>
            <person name="Devisetty U.K."/>
            <person name="Aguiy J.C."/>
        </authorList>
    </citation>
    <scope>NUCLEOTIDE SEQUENCE [LARGE SCALE GENOMIC DNA]</scope>
    <source>
        <strain evidence="13">JCA_2017</strain>
    </source>
</reference>
<dbReference type="SUPFAM" id="SSF57716">
    <property type="entry name" value="Glucocorticoid receptor-like (DNA-binding domain)"/>
    <property type="match status" value="1"/>
</dbReference>
<feature type="region of interest" description="Disordered" evidence="11">
    <location>
        <begin position="1"/>
        <end position="26"/>
    </location>
</feature>
<evidence type="ECO:0000256" key="8">
    <source>
        <dbReference type="ARBA" id="ARBA00023242"/>
    </source>
</evidence>
<feature type="non-terminal residue" evidence="13">
    <location>
        <position position="1"/>
    </location>
</feature>
<keyword evidence="7" id="KW-0804">Transcription</keyword>
<dbReference type="PROSITE" id="PS50114">
    <property type="entry name" value="GATA_ZN_FINGER_2"/>
    <property type="match status" value="1"/>
</dbReference>
<evidence type="ECO:0000256" key="3">
    <source>
        <dbReference type="ARBA" id="ARBA00022771"/>
    </source>
</evidence>
<keyword evidence="6" id="KW-0238">DNA-binding</keyword>
<evidence type="ECO:0000256" key="10">
    <source>
        <dbReference type="PROSITE-ProRule" id="PRU00094"/>
    </source>
</evidence>
<accession>A0A371FXQ9</accession>
<keyword evidence="8" id="KW-0539">Nucleus</keyword>
<dbReference type="Pfam" id="PF00320">
    <property type="entry name" value="GATA"/>
    <property type="match status" value="1"/>
</dbReference>
<comment type="subcellular location">
    <subcellularLocation>
        <location evidence="1">Nucleus</location>
    </subcellularLocation>
</comment>
<keyword evidence="2" id="KW-0479">Metal-binding</keyword>
<evidence type="ECO:0000256" key="5">
    <source>
        <dbReference type="ARBA" id="ARBA00023015"/>
    </source>
</evidence>